<keyword evidence="1 4" id="KW-0645">Protease</keyword>
<evidence type="ECO:0000313" key="6">
    <source>
        <dbReference type="EMBL" id="OWZ83131.1"/>
    </source>
</evidence>
<comment type="subunit">
    <text evidence="4">Homotetramer.</text>
</comment>
<dbReference type="GO" id="GO:0009847">
    <property type="term" value="P:spore germination"/>
    <property type="evidence" value="ECO:0007669"/>
    <property type="project" value="UniProtKB-UniRule"/>
</dbReference>
<evidence type="ECO:0000256" key="5">
    <source>
        <dbReference type="SAM" id="MobiDB-lite"/>
    </source>
</evidence>
<gene>
    <name evidence="4" type="primary">gpr</name>
    <name evidence="6" type="ORF">CDO51_10195</name>
</gene>
<evidence type="ECO:0000256" key="1">
    <source>
        <dbReference type="ARBA" id="ARBA00022670"/>
    </source>
</evidence>
<dbReference type="GO" id="GO:0006508">
    <property type="term" value="P:proteolysis"/>
    <property type="evidence" value="ECO:0007669"/>
    <property type="project" value="UniProtKB-UniRule"/>
</dbReference>
<feature type="propeptide" id="PRO_5011322326" evidence="4">
    <location>
        <begin position="1"/>
        <end position="15"/>
    </location>
</feature>
<dbReference type="Proteomes" id="UP000214588">
    <property type="component" value="Unassembled WGS sequence"/>
</dbReference>
<evidence type="ECO:0000256" key="3">
    <source>
        <dbReference type="ARBA" id="ARBA00023145"/>
    </source>
</evidence>
<dbReference type="InterPro" id="IPR023430">
    <property type="entry name" value="Pept_HybD-like_dom_sf"/>
</dbReference>
<sequence length="344" mass="36926">MSDKERQFQSNIRTDLAIEAKEMIAPQQEKDIPGVESSSYEEEGVSIDHISITTPQAERAMNKTMGNYVNIEAPGLREKNTDLQDEVSNIVARELQKIAKFDDNTELLVVGLGNWNVTPDAIGPKVVEDLVITRHLKRLVPEKLGPGFRSMAGVAPGVMGITGVETGEIIKGIVEQVKPNMILAIDALAARNLERLNTTVQIADNGIHPGSGVGNKRMGITEDSMGVPVVAMGIPTVLDATTLVSNTMELVNNNAQNQPQSPQNNPSRGVDPSQINTGQGGLGKPNKQVINQALSPFSGEGQTLMVTPKEVDRFVDDISEVLAGGINVAVHPRVAEESAGKYLQ</sequence>
<dbReference type="AlphaFoldDB" id="A0A226BW45"/>
<dbReference type="InterPro" id="IPR005080">
    <property type="entry name" value="Peptidase_A25"/>
</dbReference>
<keyword evidence="7" id="KW-1185">Reference proteome</keyword>
<keyword evidence="3 4" id="KW-0865">Zymogen</keyword>
<protein>
    <recommendedName>
        <fullName evidence="4">Germination protease</fullName>
        <ecNumber evidence="4">3.4.24.78</ecNumber>
    </recommendedName>
    <alternativeName>
        <fullName evidence="4">GPR endopeptidase</fullName>
    </alternativeName>
    <alternativeName>
        <fullName evidence="4">Germination proteinase</fullName>
    </alternativeName>
    <alternativeName>
        <fullName evidence="4">Spore protease</fullName>
    </alternativeName>
</protein>
<dbReference type="PIRSF" id="PIRSF019549">
    <property type="entry name" value="Peptidase_A25"/>
    <property type="match status" value="1"/>
</dbReference>
<dbReference type="OrthoDB" id="9777293at2"/>
<dbReference type="GO" id="GO:0004222">
    <property type="term" value="F:metalloendopeptidase activity"/>
    <property type="evidence" value="ECO:0007669"/>
    <property type="project" value="UniProtKB-UniRule"/>
</dbReference>
<reference evidence="6 7" key="1">
    <citation type="submission" date="2017-06" db="EMBL/GenBank/DDBJ databases">
        <title>Draft Genome Sequence of Natranaerobius trueperi halophilic, alkalithermophilic bacteria from soda lakes.</title>
        <authorList>
            <person name="Zhao B."/>
        </authorList>
    </citation>
    <scope>NUCLEOTIDE SEQUENCE [LARGE SCALE GENOMIC DNA]</scope>
    <source>
        <strain evidence="6 7">DSM 18760</strain>
    </source>
</reference>
<dbReference type="Pfam" id="PF03418">
    <property type="entry name" value="Peptidase_A25"/>
    <property type="match status" value="2"/>
</dbReference>
<comment type="caution">
    <text evidence="6">The sequence shown here is derived from an EMBL/GenBank/DDBJ whole genome shotgun (WGS) entry which is preliminary data.</text>
</comment>
<comment type="similarity">
    <text evidence="4">Belongs to the peptidase A25 family.</text>
</comment>
<dbReference type="EC" id="3.4.24.78" evidence="4"/>
<evidence type="ECO:0000256" key="2">
    <source>
        <dbReference type="ARBA" id="ARBA00022801"/>
    </source>
</evidence>
<dbReference type="RefSeq" id="WP_089024165.1">
    <property type="nucleotide sequence ID" value="NZ_NIQC01000026.1"/>
</dbReference>
<dbReference type="SUPFAM" id="SSF53163">
    <property type="entry name" value="HybD-like"/>
    <property type="match status" value="1"/>
</dbReference>
<feature type="compositionally biased region" description="Low complexity" evidence="5">
    <location>
        <begin position="254"/>
        <end position="267"/>
    </location>
</feature>
<feature type="chain" id="PRO_5023430947" description="Germination protease" evidence="4">
    <location>
        <begin position="16"/>
        <end position="344"/>
    </location>
</feature>
<comment type="function">
    <text evidence="4">Initiates the rapid degradation of small, acid-soluble proteins during spore germination.</text>
</comment>
<dbReference type="HAMAP" id="MF_00626">
    <property type="entry name" value="Germination_prot"/>
    <property type="match status" value="1"/>
</dbReference>
<comment type="catalytic activity">
    <reaction evidence="4">
        <text>Endopeptidase action with P4 Glu or Asp, P1 preferably Glu &gt; Asp, P1' hydrophobic and P2' Ala.</text>
        <dbReference type="EC" id="3.4.24.78"/>
    </reaction>
</comment>
<feature type="region of interest" description="Disordered" evidence="5">
    <location>
        <begin position="254"/>
        <end position="287"/>
    </location>
</feature>
<name>A0A226BW45_9FIRM</name>
<dbReference type="EMBL" id="NIQC01000026">
    <property type="protein sequence ID" value="OWZ83131.1"/>
    <property type="molecule type" value="Genomic_DNA"/>
</dbReference>
<comment type="PTM">
    <text evidence="4">Autoproteolytically processed. The inactive tetrameric zymogen termed p46 autoprocesses to a smaller form termed p41, which is active only during spore germination.</text>
</comment>
<evidence type="ECO:0000313" key="7">
    <source>
        <dbReference type="Proteomes" id="UP000214588"/>
    </source>
</evidence>
<proteinExistence type="inferred from homology"/>
<keyword evidence="2 4" id="KW-0378">Hydrolase</keyword>
<organism evidence="6 7">
    <name type="scientific">Natranaerobius trueperi</name>
    <dbReference type="NCBI Taxonomy" id="759412"/>
    <lineage>
        <taxon>Bacteria</taxon>
        <taxon>Bacillati</taxon>
        <taxon>Bacillota</taxon>
        <taxon>Clostridia</taxon>
        <taxon>Natranaerobiales</taxon>
        <taxon>Natranaerobiaceae</taxon>
        <taxon>Natranaerobius</taxon>
    </lineage>
</organism>
<evidence type="ECO:0000256" key="4">
    <source>
        <dbReference type="HAMAP-Rule" id="MF_00626"/>
    </source>
</evidence>
<dbReference type="NCBIfam" id="TIGR01441">
    <property type="entry name" value="GPR"/>
    <property type="match status" value="1"/>
</dbReference>
<accession>A0A226BW45</accession>
<dbReference type="Gene3D" id="3.40.50.1450">
    <property type="entry name" value="HybD-like"/>
    <property type="match status" value="1"/>
</dbReference>